<organism evidence="2 3">
    <name type="scientific">Schizophyllum amplum</name>
    <dbReference type="NCBI Taxonomy" id="97359"/>
    <lineage>
        <taxon>Eukaryota</taxon>
        <taxon>Fungi</taxon>
        <taxon>Dikarya</taxon>
        <taxon>Basidiomycota</taxon>
        <taxon>Agaricomycotina</taxon>
        <taxon>Agaricomycetes</taxon>
        <taxon>Agaricomycetidae</taxon>
        <taxon>Agaricales</taxon>
        <taxon>Schizophyllaceae</taxon>
        <taxon>Schizophyllum</taxon>
    </lineage>
</organism>
<sequence length="213" mass="21288">MFAVSLVTLSLFAARAYAQAELTINSPTATACGWTDFTWNPTAGPYSIALVNPDDPCNNVYYESDDVNDASDMWLQIPLPEGTKFQASILDGYNNEVFSDVITVAEGANDCIPDSLSYLLPSSSASSASSTAAGSSSSSASSAAATTLAASSNARVAASTTASSSAAATTSLEAVGAAQAGIGQGDNNGASATKFTTPALLLGAIAAVAGFAL</sequence>
<protein>
    <recommendedName>
        <fullName evidence="4">Ser-Thr-rich glycosyl-phosphatidyl-inositol-anchored membrane family-domain-containing protein</fullName>
    </recommendedName>
</protein>
<reference evidence="2 3" key="1">
    <citation type="journal article" date="2019" name="New Phytol.">
        <title>Comparative genomics reveals unique wood-decay strategies and fruiting body development in the Schizophyllaceae.</title>
        <authorList>
            <person name="Almasi E."/>
            <person name="Sahu N."/>
            <person name="Krizsan K."/>
            <person name="Balint B."/>
            <person name="Kovacs G.M."/>
            <person name="Kiss B."/>
            <person name="Cseklye J."/>
            <person name="Drula E."/>
            <person name="Henrissat B."/>
            <person name="Nagy I."/>
            <person name="Chovatia M."/>
            <person name="Adam C."/>
            <person name="LaButti K."/>
            <person name="Lipzen A."/>
            <person name="Riley R."/>
            <person name="Grigoriev I.V."/>
            <person name="Nagy L.G."/>
        </authorList>
    </citation>
    <scope>NUCLEOTIDE SEQUENCE [LARGE SCALE GENOMIC DNA]</scope>
    <source>
        <strain evidence="2 3">NL-1724</strain>
    </source>
</reference>
<feature type="signal peptide" evidence="1">
    <location>
        <begin position="1"/>
        <end position="18"/>
    </location>
</feature>
<dbReference type="AlphaFoldDB" id="A0A550CHZ2"/>
<proteinExistence type="predicted"/>
<dbReference type="OrthoDB" id="3259746at2759"/>
<dbReference type="Proteomes" id="UP000320762">
    <property type="component" value="Unassembled WGS sequence"/>
</dbReference>
<evidence type="ECO:0008006" key="4">
    <source>
        <dbReference type="Google" id="ProtNLM"/>
    </source>
</evidence>
<name>A0A550CHZ2_9AGAR</name>
<gene>
    <name evidence="2" type="ORF">BD626DRAFT_568136</name>
</gene>
<evidence type="ECO:0000313" key="3">
    <source>
        <dbReference type="Proteomes" id="UP000320762"/>
    </source>
</evidence>
<evidence type="ECO:0000313" key="2">
    <source>
        <dbReference type="EMBL" id="TRM64374.1"/>
    </source>
</evidence>
<keyword evidence="3" id="KW-1185">Reference proteome</keyword>
<accession>A0A550CHZ2</accession>
<comment type="caution">
    <text evidence="2">The sequence shown here is derived from an EMBL/GenBank/DDBJ whole genome shotgun (WGS) entry which is preliminary data.</text>
</comment>
<keyword evidence="1" id="KW-0732">Signal</keyword>
<dbReference type="EMBL" id="VDMD01000007">
    <property type="protein sequence ID" value="TRM64374.1"/>
    <property type="molecule type" value="Genomic_DNA"/>
</dbReference>
<feature type="chain" id="PRO_5022067477" description="Ser-Thr-rich glycosyl-phosphatidyl-inositol-anchored membrane family-domain-containing protein" evidence="1">
    <location>
        <begin position="19"/>
        <end position="213"/>
    </location>
</feature>
<evidence type="ECO:0000256" key="1">
    <source>
        <dbReference type="SAM" id="SignalP"/>
    </source>
</evidence>